<feature type="transmembrane region" description="Helical" evidence="2">
    <location>
        <begin position="405"/>
        <end position="426"/>
    </location>
</feature>
<feature type="compositionally biased region" description="Low complexity" evidence="1">
    <location>
        <begin position="669"/>
        <end position="679"/>
    </location>
</feature>
<keyword evidence="2" id="KW-1133">Transmembrane helix</keyword>
<feature type="region of interest" description="Disordered" evidence="1">
    <location>
        <begin position="662"/>
        <end position="690"/>
    </location>
</feature>
<feature type="transmembrane region" description="Helical" evidence="2">
    <location>
        <begin position="96"/>
        <end position="116"/>
    </location>
</feature>
<feature type="transmembrane region" description="Helical" evidence="2">
    <location>
        <begin position="363"/>
        <end position="384"/>
    </location>
</feature>
<dbReference type="NCBIfam" id="NF010295">
    <property type="entry name" value="PRK13735.1"/>
    <property type="match status" value="1"/>
</dbReference>
<dbReference type="AlphaFoldDB" id="A0A1C3HNK1"/>
<gene>
    <name evidence="4" type="ORF">PWN146_05370</name>
</gene>
<organism evidence="4">
    <name type="scientific">Serratia marcescens</name>
    <dbReference type="NCBI Taxonomy" id="615"/>
    <lineage>
        <taxon>Bacteria</taxon>
        <taxon>Pseudomonadati</taxon>
        <taxon>Pseudomonadota</taxon>
        <taxon>Gammaproteobacteria</taxon>
        <taxon>Enterobacterales</taxon>
        <taxon>Yersiniaceae</taxon>
        <taxon>Serratia</taxon>
    </lineage>
</organism>
<dbReference type="InterPro" id="IPR012931">
    <property type="entry name" value="TraG_N_Proteobacteria"/>
</dbReference>
<evidence type="ECO:0000256" key="1">
    <source>
        <dbReference type="SAM" id="MobiDB-lite"/>
    </source>
</evidence>
<accession>A0A1C3HNK1</accession>
<sequence length="958" mass="104911">MDIWVTGNGSIITMGLNFVATMVNTAGWRSILWLAETLGVLTCLIAFVRTHDAKVMFGWGLTFVIVTSALLTPRATVVVNDLNRPQEIGRVDNVPMGLAVPMWLMTTVSITLSTGFEDILHLPAERAYSQTGMMFGTRLMQESFVVRLKNEVLAENFNEYVKNCIIPDVQLNHKYTVSQLMQSRDIDALIFKKPSPLRGIMFNTGTDTVYKSCIEVTPTIRSQIAAESGQNGGSFLRLVQRMLPGLRNNTTVLPQYLEGSYNYFFEAGKSSSDILKQNVMIAGIKRGLNSYSRSMGDMGSLVDMNSEMSLMKLKLTHHSGYQMASQVMPLLHTVFMVMFVCLFPLMLLLMFVREMAWPVVKSYLGWFASLMMWPLMFSILNFIVNFTSAYMLKGAGPTLSNENQVMSDATTLAGVAGWLTLTVPFLSNYLFTRIGQGVASAGSYVGNALMSATAGDAGNVASGNYSINNQSVDNVNGFKTDLNRVWRSGQTTTQLGNGATETRTADGQHVYQTGEAMSKLPVDINFDHHRASAAQKLTRESEVQTQTALQGYNHSVTETGGKLRQFHDQFGNSDSTTLAAQTGMSTVDAQRMNKAIAVVEAHAKRNHITFDQSYAEHETKARSLNVNAGAKAAFVVDSEKAALGKVASLAFGGSVRGDLHAGIEGTGSSGSSAQTSQGGRNTTDAGHDISASDAKTFSEGLDVMRNYSVNYNGQRVDNAAAGLMQQISAGLTTSDSHYQQFTDSQTRTHEFQQMASNTDTLSAQARSNYTQEFVGYVHGKLSDDEAREVLTNTNSEAVRMRREDLAEAFVEDKLRGRLDTHYDRAASHVGDGIHAPGNAAKAQGGAYGAAMGDIDARVADAHIKKDVKVQVGNMMENTTQRMNDNEDLVNYDKGDVEKGLNNNKTNFNQQNKDYAIKHQAAELHQAKFTDPRDDKNADYLEQAKELLNKQKGGKDETK</sequence>
<name>A0A1C3HNK1_SERMA</name>
<feature type="domain" description="TraG N-terminal Proteobacteria" evidence="3">
    <location>
        <begin position="3"/>
        <end position="451"/>
    </location>
</feature>
<reference evidence="4" key="1">
    <citation type="submission" date="2016-05" db="EMBL/GenBank/DDBJ databases">
        <authorList>
            <person name="Lavstsen T."/>
            <person name="Jespersen J.S."/>
        </authorList>
    </citation>
    <scope>NUCLEOTIDE SEQUENCE</scope>
    <source>
        <strain evidence="4">PWN146_assembly</strain>
    </source>
</reference>
<evidence type="ECO:0000259" key="3">
    <source>
        <dbReference type="Pfam" id="PF07916"/>
    </source>
</evidence>
<keyword evidence="2" id="KW-0472">Membrane</keyword>
<protein>
    <recommendedName>
        <fullName evidence="3">TraG N-terminal Proteobacteria domain-containing protein</fullName>
    </recommendedName>
</protein>
<feature type="transmembrane region" description="Helical" evidence="2">
    <location>
        <begin position="330"/>
        <end position="351"/>
    </location>
</feature>
<dbReference type="Pfam" id="PF07916">
    <property type="entry name" value="TraG_N"/>
    <property type="match status" value="1"/>
</dbReference>
<evidence type="ECO:0000313" key="4">
    <source>
        <dbReference type="EMBL" id="SAY46601.1"/>
    </source>
</evidence>
<dbReference type="EMBL" id="LT575492">
    <property type="protein sequence ID" value="SAY46601.1"/>
    <property type="molecule type" value="Genomic_DNA"/>
</dbReference>
<proteinExistence type="predicted"/>
<dbReference type="RefSeq" id="WP_172690017.1">
    <property type="nucleotide sequence ID" value="NZ_LT575492.1"/>
</dbReference>
<evidence type="ECO:0000256" key="2">
    <source>
        <dbReference type="SAM" id="Phobius"/>
    </source>
</evidence>
<feature type="transmembrane region" description="Helical" evidence="2">
    <location>
        <begin position="31"/>
        <end position="48"/>
    </location>
</feature>
<feature type="transmembrane region" description="Helical" evidence="2">
    <location>
        <begin position="55"/>
        <end position="76"/>
    </location>
</feature>
<keyword evidence="2" id="KW-0812">Transmembrane</keyword>